<accession>A0A6M8HW28</accession>
<dbReference type="Pfam" id="PF00724">
    <property type="entry name" value="Oxidored_FMN"/>
    <property type="match status" value="1"/>
</dbReference>
<reference evidence="4 5" key="1">
    <citation type="journal article" date="2014" name="World J. Microbiol. Biotechnol.">
        <title>Biodiversity and physiological characteristics of Antarctic and Arctic lichens-associated bacteria.</title>
        <authorList>
            <person name="Lee Y.M."/>
            <person name="Kim E.H."/>
            <person name="Lee H.K."/>
            <person name="Hong S.G."/>
        </authorList>
    </citation>
    <scope>NUCLEOTIDE SEQUENCE [LARGE SCALE GENOMIC DNA]</scope>
    <source>
        <strain evidence="4 5">PAMC 26569</strain>
    </source>
</reference>
<gene>
    <name evidence="4" type="ORF">HN018_19620</name>
</gene>
<evidence type="ECO:0000256" key="1">
    <source>
        <dbReference type="ARBA" id="ARBA00022630"/>
    </source>
</evidence>
<evidence type="ECO:0000313" key="5">
    <source>
        <dbReference type="Proteomes" id="UP000500767"/>
    </source>
</evidence>
<dbReference type="GO" id="GO:0016491">
    <property type="term" value="F:oxidoreductase activity"/>
    <property type="evidence" value="ECO:0007669"/>
    <property type="project" value="UniProtKB-KW"/>
</dbReference>
<dbReference type="SUPFAM" id="SSF51395">
    <property type="entry name" value="FMN-linked oxidoreductases"/>
    <property type="match status" value="1"/>
</dbReference>
<name>A0A6M8HW28_9PROT</name>
<dbReference type="InterPro" id="IPR001155">
    <property type="entry name" value="OxRdtase_FMN_N"/>
</dbReference>
<proteinExistence type="predicted"/>
<dbReference type="InterPro" id="IPR013785">
    <property type="entry name" value="Aldolase_TIM"/>
</dbReference>
<dbReference type="CDD" id="cd02803">
    <property type="entry name" value="OYE_like_FMN_family"/>
    <property type="match status" value="1"/>
</dbReference>
<dbReference type="Proteomes" id="UP000500767">
    <property type="component" value="Chromosome"/>
</dbReference>
<organism evidence="4 5">
    <name type="scientific">Lichenicola cladoniae</name>
    <dbReference type="NCBI Taxonomy" id="1484109"/>
    <lineage>
        <taxon>Bacteria</taxon>
        <taxon>Pseudomonadati</taxon>
        <taxon>Pseudomonadota</taxon>
        <taxon>Alphaproteobacteria</taxon>
        <taxon>Acetobacterales</taxon>
        <taxon>Acetobacteraceae</taxon>
        <taxon>Lichenicola</taxon>
    </lineage>
</organism>
<dbReference type="AlphaFoldDB" id="A0A6M8HW28"/>
<dbReference type="EMBL" id="CP053708">
    <property type="protein sequence ID" value="QKE92814.1"/>
    <property type="molecule type" value="Genomic_DNA"/>
</dbReference>
<dbReference type="PANTHER" id="PTHR43656">
    <property type="entry name" value="BINDING OXIDOREDUCTASE, PUTATIVE (AFU_ORTHOLOGUE AFUA_2G08260)-RELATED"/>
    <property type="match status" value="1"/>
</dbReference>
<feature type="domain" description="NADH:flavin oxidoreductase/NADH oxidase N-terminal" evidence="3">
    <location>
        <begin position="9"/>
        <end position="342"/>
    </location>
</feature>
<evidence type="ECO:0000313" key="4">
    <source>
        <dbReference type="EMBL" id="QKE92814.1"/>
    </source>
</evidence>
<dbReference type="Gene3D" id="3.20.20.70">
    <property type="entry name" value="Aldolase class I"/>
    <property type="match status" value="1"/>
</dbReference>
<dbReference type="GO" id="GO:0010181">
    <property type="term" value="F:FMN binding"/>
    <property type="evidence" value="ECO:0007669"/>
    <property type="project" value="InterPro"/>
</dbReference>
<keyword evidence="5" id="KW-1185">Reference proteome</keyword>
<dbReference type="InterPro" id="IPR051799">
    <property type="entry name" value="NADH_flavin_oxidoreductase"/>
</dbReference>
<keyword evidence="1" id="KW-0285">Flavoprotein</keyword>
<protein>
    <submittedName>
        <fullName evidence="4">NADH:flavin oxidoreductase</fullName>
    </submittedName>
</protein>
<evidence type="ECO:0000259" key="3">
    <source>
        <dbReference type="Pfam" id="PF00724"/>
    </source>
</evidence>
<sequence>MTDIDTSAIFAPTVINLHAVKNRLSVAPMTRISATQDGRATERMTRYYERFARGGFGTVITEGIYTDQAFSQGYIHQPGMTDLAQAESWKPVVSSLKAHGTLAIAQLMHAGAISQGNRFRDNTMGPSPVRPKGEQMTFYHGKDRYALPAAMTEAQIGDAINGFAESAGRAIEVAGFDAIEIHGANGYLLDQFLTEYANNRTDRWGGATESRVRLILETFKAVRARVGAQVPVGIRLSQGKVNDYQHKWAGAERDAEIIFGSLADAGADFIHLIEFEAWQPAFAENGPSLMRLAQRYAPRAAILANGSLHNIERAAAALNDGADIITIGRGALANPDLPRRLSDRGVLNDFDPSILGPIADVKETELAM</sequence>
<evidence type="ECO:0000256" key="2">
    <source>
        <dbReference type="ARBA" id="ARBA00023002"/>
    </source>
</evidence>
<dbReference type="PANTHER" id="PTHR43656:SF2">
    <property type="entry name" value="BINDING OXIDOREDUCTASE, PUTATIVE (AFU_ORTHOLOGUE AFUA_2G08260)-RELATED"/>
    <property type="match status" value="1"/>
</dbReference>
<keyword evidence="2" id="KW-0560">Oxidoreductase</keyword>
<dbReference type="KEGG" id="lck:HN018_19620"/>